<dbReference type="InterPro" id="IPR035979">
    <property type="entry name" value="RBD_domain_sf"/>
</dbReference>
<dbReference type="OrthoDB" id="1749473at2759"/>
<gene>
    <name evidence="9" type="ORF">DLAC_02995</name>
</gene>
<dbReference type="GO" id="GO:0003743">
    <property type="term" value="F:translation initiation factor activity"/>
    <property type="evidence" value="ECO:0007669"/>
    <property type="project" value="UniProtKB-UniRule"/>
</dbReference>
<dbReference type="GO" id="GO:0016282">
    <property type="term" value="C:eukaryotic 43S preinitiation complex"/>
    <property type="evidence" value="ECO:0007669"/>
    <property type="project" value="UniProtKB-UniRule"/>
</dbReference>
<dbReference type="InterPro" id="IPR000504">
    <property type="entry name" value="RRM_dom"/>
</dbReference>
<dbReference type="FunCoup" id="A0A152A3T3">
    <property type="interactions" value="704"/>
</dbReference>
<dbReference type="Pfam" id="PF00076">
    <property type="entry name" value="RRM_1"/>
    <property type="match status" value="1"/>
</dbReference>
<dbReference type="OMA" id="ICQGDHF"/>
<evidence type="ECO:0000256" key="6">
    <source>
        <dbReference type="PROSITE-ProRule" id="PRU00176"/>
    </source>
</evidence>
<dbReference type="PROSITE" id="PS50102">
    <property type="entry name" value="RRM"/>
    <property type="match status" value="1"/>
</dbReference>
<dbReference type="Pfam" id="PF12353">
    <property type="entry name" value="eIF3g"/>
    <property type="match status" value="1"/>
</dbReference>
<evidence type="ECO:0000259" key="8">
    <source>
        <dbReference type="PROSITE" id="PS50102"/>
    </source>
</evidence>
<dbReference type="GO" id="GO:0003723">
    <property type="term" value="F:RNA binding"/>
    <property type="evidence" value="ECO:0007669"/>
    <property type="project" value="UniProtKB-UniRule"/>
</dbReference>
<dbReference type="PIRSF" id="PIRSF037949">
    <property type="entry name" value="Transl_init_eIF-3_RNA-bind"/>
    <property type="match status" value="1"/>
</dbReference>
<comment type="similarity">
    <text evidence="5">Belongs to the eIF-3 subunit G family.</text>
</comment>
<keyword evidence="10" id="KW-1185">Reference proteome</keyword>
<dbReference type="InterPro" id="IPR012677">
    <property type="entry name" value="Nucleotide-bd_a/b_plait_sf"/>
</dbReference>
<comment type="subcellular location">
    <subcellularLocation>
        <location evidence="5">Cytoplasm</location>
    </subcellularLocation>
</comment>
<dbReference type="GO" id="GO:0033290">
    <property type="term" value="C:eukaryotic 48S preinitiation complex"/>
    <property type="evidence" value="ECO:0007669"/>
    <property type="project" value="UniProtKB-UniRule"/>
</dbReference>
<dbReference type="InParanoid" id="A0A152A3T3"/>
<evidence type="ECO:0000256" key="4">
    <source>
        <dbReference type="ARBA" id="ARBA00022917"/>
    </source>
</evidence>
<feature type="domain" description="RRM" evidence="8">
    <location>
        <begin position="168"/>
        <end position="245"/>
    </location>
</feature>
<evidence type="ECO:0000256" key="1">
    <source>
        <dbReference type="ARBA" id="ARBA00022490"/>
    </source>
</evidence>
<dbReference type="CDD" id="cd12408">
    <property type="entry name" value="RRM_eIF3G_like"/>
    <property type="match status" value="1"/>
</dbReference>
<dbReference type="SUPFAM" id="SSF54928">
    <property type="entry name" value="RNA-binding domain, RBD"/>
    <property type="match status" value="1"/>
</dbReference>
<dbReference type="InterPro" id="IPR034240">
    <property type="entry name" value="eIF3G_RRM"/>
</dbReference>
<dbReference type="AlphaFoldDB" id="A0A152A3T3"/>
<dbReference type="STRING" id="361077.A0A152A3T3"/>
<comment type="subunit">
    <text evidence="5">Component of the eukaryotic translation initiation factor 3 (eIF-3) complex.</text>
</comment>
<dbReference type="SMART" id="SM00360">
    <property type="entry name" value="RRM"/>
    <property type="match status" value="1"/>
</dbReference>
<dbReference type="InterPro" id="IPR017334">
    <property type="entry name" value="eIF3_g"/>
</dbReference>
<comment type="function">
    <text evidence="5">RNA-binding component of the eukaryotic translation initiation factor 3 (eIF-3) complex, which is involved in protein synthesis of a specialized repertoire of mRNAs and, together with other initiation factors, stimulates binding of mRNA and methionyl-tRNAi to the 40S ribosome. The eIF-3 complex specifically targets and initiates translation of a subset of mRNAs involved in cell proliferation. This subunit can bind 18S rRNA.</text>
</comment>
<proteinExistence type="inferred from homology"/>
<sequence length="250" mass="28544">MSQVAEDWNQSAEHVEKVSEVIVKNEKGEEVKITKRYRELQVVVKKNRKVDERRKWDKFGEYANQNPFANTSYGDEVFLTLARNTEAKEEKKDIVQCRICKKNHFTTKCPYKDAIDLTQKSQKSAETEEKNKQQQQQQSGGPRYVPPSQRSSGGLGGSSSGMGGELPLSLMVSNLSENANEDDLRELFSRCGAVQKVNIPKNDAGKPRGYAYVTYYNIKDAEKAIKELKGHRYDYLVLSVEFAKRKTQNY</sequence>
<keyword evidence="1 5" id="KW-0963">Cytoplasm</keyword>
<feature type="compositionally biased region" description="Basic and acidic residues" evidence="7">
    <location>
        <begin position="123"/>
        <end position="132"/>
    </location>
</feature>
<dbReference type="GO" id="GO:0005852">
    <property type="term" value="C:eukaryotic translation initiation factor 3 complex"/>
    <property type="evidence" value="ECO:0007669"/>
    <property type="project" value="UniProtKB-UniRule"/>
</dbReference>
<evidence type="ECO:0000256" key="3">
    <source>
        <dbReference type="ARBA" id="ARBA00022884"/>
    </source>
</evidence>
<dbReference type="EMBL" id="LODT01000013">
    <property type="protein sequence ID" value="KYR00932.1"/>
    <property type="molecule type" value="Genomic_DNA"/>
</dbReference>
<protein>
    <recommendedName>
        <fullName evidence="5">Eukaryotic translation initiation factor 3 subunit G</fullName>
        <shortName evidence="5">eIF3g</shortName>
    </recommendedName>
    <alternativeName>
        <fullName evidence="5">Eukaryotic translation initiation factor 3 RNA-binding subunit</fullName>
        <shortName evidence="5">eIF-3 RNA-binding subunit</shortName>
    </alternativeName>
    <alternativeName>
        <fullName evidence="5">Eukaryotic translation initiation factor 3 subunit 4</fullName>
    </alternativeName>
</protein>
<keyword evidence="4 5" id="KW-0648">Protein biosynthesis</keyword>
<organism evidence="9 10">
    <name type="scientific">Tieghemostelium lacteum</name>
    <name type="common">Slime mold</name>
    <name type="synonym">Dictyostelium lacteum</name>
    <dbReference type="NCBI Taxonomy" id="361077"/>
    <lineage>
        <taxon>Eukaryota</taxon>
        <taxon>Amoebozoa</taxon>
        <taxon>Evosea</taxon>
        <taxon>Eumycetozoa</taxon>
        <taxon>Dictyostelia</taxon>
        <taxon>Dictyosteliales</taxon>
        <taxon>Raperosteliaceae</taxon>
        <taxon>Tieghemostelium</taxon>
    </lineage>
</organism>
<dbReference type="Proteomes" id="UP000076078">
    <property type="component" value="Unassembled WGS sequence"/>
</dbReference>
<evidence type="ECO:0000256" key="2">
    <source>
        <dbReference type="ARBA" id="ARBA00022540"/>
    </source>
</evidence>
<keyword evidence="2 5" id="KW-0396">Initiation factor</keyword>
<dbReference type="HAMAP" id="MF_03006">
    <property type="entry name" value="eIF3g"/>
    <property type="match status" value="1"/>
</dbReference>
<dbReference type="InterPro" id="IPR024675">
    <property type="entry name" value="eIF3g_N"/>
</dbReference>
<evidence type="ECO:0000313" key="9">
    <source>
        <dbReference type="EMBL" id="KYR00932.1"/>
    </source>
</evidence>
<reference evidence="9 10" key="1">
    <citation type="submission" date="2015-12" db="EMBL/GenBank/DDBJ databases">
        <title>Dictyostelia acquired genes for synthesis and detection of signals that induce cell-type specialization by lateral gene transfer from prokaryotes.</title>
        <authorList>
            <person name="Gloeckner G."/>
            <person name="Schaap P."/>
        </authorList>
    </citation>
    <scope>NUCLEOTIDE SEQUENCE [LARGE SCALE GENOMIC DNA]</scope>
    <source>
        <strain evidence="9 10">TK</strain>
    </source>
</reference>
<accession>A0A152A3T3</accession>
<evidence type="ECO:0000256" key="7">
    <source>
        <dbReference type="SAM" id="MobiDB-lite"/>
    </source>
</evidence>
<dbReference type="PANTHER" id="PTHR10352">
    <property type="entry name" value="EUKARYOTIC TRANSLATION INITIATION FACTOR 3 SUBUNIT G"/>
    <property type="match status" value="1"/>
</dbReference>
<evidence type="ECO:0000256" key="5">
    <source>
        <dbReference type="HAMAP-Rule" id="MF_03006"/>
    </source>
</evidence>
<dbReference type="Gene3D" id="3.30.70.330">
    <property type="match status" value="1"/>
</dbReference>
<evidence type="ECO:0000313" key="10">
    <source>
        <dbReference type="Proteomes" id="UP000076078"/>
    </source>
</evidence>
<dbReference type="GO" id="GO:0001732">
    <property type="term" value="P:formation of cytoplasmic translation initiation complex"/>
    <property type="evidence" value="ECO:0007669"/>
    <property type="project" value="UniProtKB-UniRule"/>
</dbReference>
<name>A0A152A3T3_TIELA</name>
<comment type="caution">
    <text evidence="9">The sequence shown here is derived from an EMBL/GenBank/DDBJ whole genome shotgun (WGS) entry which is preliminary data.</text>
</comment>
<keyword evidence="3 6" id="KW-0694">RNA-binding</keyword>
<feature type="region of interest" description="Disordered" evidence="7">
    <location>
        <begin position="120"/>
        <end position="160"/>
    </location>
</feature>